<evidence type="ECO:0000256" key="1">
    <source>
        <dbReference type="SAM" id="MobiDB-lite"/>
    </source>
</evidence>
<keyword evidence="4" id="KW-1185">Reference proteome</keyword>
<accession>A0A830HS73</accession>
<feature type="transmembrane region" description="Helical" evidence="2">
    <location>
        <begin position="329"/>
        <end position="350"/>
    </location>
</feature>
<keyword evidence="2" id="KW-0812">Transmembrane</keyword>
<keyword evidence="2" id="KW-0472">Membrane</keyword>
<feature type="transmembrane region" description="Helical" evidence="2">
    <location>
        <begin position="166"/>
        <end position="192"/>
    </location>
</feature>
<evidence type="ECO:0000256" key="2">
    <source>
        <dbReference type="SAM" id="Phobius"/>
    </source>
</evidence>
<dbReference type="AlphaFoldDB" id="A0A830HS73"/>
<dbReference type="EMBL" id="BNJQ01000027">
    <property type="protein sequence ID" value="GHP09994.1"/>
    <property type="molecule type" value="Genomic_DNA"/>
</dbReference>
<proteinExistence type="predicted"/>
<evidence type="ECO:0000313" key="4">
    <source>
        <dbReference type="Proteomes" id="UP000660262"/>
    </source>
</evidence>
<evidence type="ECO:0000313" key="3">
    <source>
        <dbReference type="EMBL" id="GHP09994.1"/>
    </source>
</evidence>
<sequence>MHIPAFFRRHAMLLTMNERIRVVASMEVYGMMKENVPLNDAIYYMTWGCLEPDAKLPLAWHMYELENRRLSYRTASSAVAQFSMNNTSPAYAKKESPHNGSNGVDRLQAPVRSPSKRELRFTAEESTTELKLNKMLERIKKEGNILPPYIMSEVQHGMILSTKRRAVVLVFLASLVFSIALEAILVVMTAAIETAAQNESQRDFLANLLAGKEVSDVWQFALILMLVFLVAIVLQVIVLLKYSLYLSFLTPRFAGIHVWPIDGEEHDTEHFLASNLIRVALELPFDTLAAFGINPLRHATNFEVYLKQQLSKNYIKALGAIFKVLGRRVLVRVVAGFLIGFALIPIVVYINCRVCWRVVTRVAVFSLMPAYTVAMMDELLEIHFPSRIDESGLTVGTVRENKIVGECAIRAIAVVIAKKKYFHPSHELLLKHLATRFEFNHFEDFDAFRRLGYADIEDTKPKKKIVARGAVSNREYEVLPLPAHPVELENEKYFISLFTNIAEKSHVRFVLQVLAFTLIADSEMRPNELLFFRKVCNARSIRSNLVGLKKANRRIRECRLDLHDILSIPTVITDDGEELESDYTLMSRLWLLINEIDSVVSGF</sequence>
<keyword evidence="2" id="KW-1133">Transmembrane helix</keyword>
<dbReference type="Proteomes" id="UP000660262">
    <property type="component" value="Unassembled WGS sequence"/>
</dbReference>
<reference evidence="3" key="1">
    <citation type="submission" date="2020-10" db="EMBL/GenBank/DDBJ databases">
        <title>Unveiling of a novel bifunctional photoreceptor, Dualchrome1, isolated from a cosmopolitan green alga.</title>
        <authorList>
            <person name="Suzuki S."/>
            <person name="Kawachi M."/>
        </authorList>
    </citation>
    <scope>NUCLEOTIDE SEQUENCE</scope>
    <source>
        <strain evidence="3">NIES 2893</strain>
    </source>
</reference>
<feature type="region of interest" description="Disordered" evidence="1">
    <location>
        <begin position="89"/>
        <end position="108"/>
    </location>
</feature>
<protein>
    <submittedName>
        <fullName evidence="3">Uncharacterized protein</fullName>
    </submittedName>
</protein>
<comment type="caution">
    <text evidence="3">The sequence shown here is derived from an EMBL/GenBank/DDBJ whole genome shotgun (WGS) entry which is preliminary data.</text>
</comment>
<organism evidence="3 4">
    <name type="scientific">Pycnococcus provasolii</name>
    <dbReference type="NCBI Taxonomy" id="41880"/>
    <lineage>
        <taxon>Eukaryota</taxon>
        <taxon>Viridiplantae</taxon>
        <taxon>Chlorophyta</taxon>
        <taxon>Pseudoscourfieldiophyceae</taxon>
        <taxon>Pseudoscourfieldiales</taxon>
        <taxon>Pycnococcaceae</taxon>
        <taxon>Pycnococcus</taxon>
    </lineage>
</organism>
<gene>
    <name evidence="3" type="ORF">PPROV_000872700</name>
</gene>
<name>A0A830HS73_9CHLO</name>
<feature type="transmembrane region" description="Helical" evidence="2">
    <location>
        <begin position="217"/>
        <end position="240"/>
    </location>
</feature>